<dbReference type="RefSeq" id="WP_129929018.1">
    <property type="nucleotide sequence ID" value="NZ_CP159510.1"/>
</dbReference>
<sequence>MDQLIIATSIVCLAGLCFLISKLNQLWIVYRFKHHRKRYIRSLRGSFSIKAAHLYLYSIYLFANAKTDVNLRMRIIRREMDKADFLFLPVNEHKDYTRIDYLEDRLRRQLNQAKRTIFPFAAVVLSAIAVVIASLRSPDSLPDAFETAILTVLIILISVCLVQYAIMNRRQKVLSIIVDMRKLQN</sequence>
<organism evidence="2">
    <name type="scientific">Sporolactobacillus sp. Y61</name>
    <dbReference type="NCBI Taxonomy" id="3160863"/>
    <lineage>
        <taxon>Bacteria</taxon>
        <taxon>Bacillati</taxon>
        <taxon>Bacillota</taxon>
        <taxon>Bacilli</taxon>
        <taxon>Bacillales</taxon>
        <taxon>Sporolactobacillaceae</taxon>
        <taxon>Sporolactobacillus</taxon>
    </lineage>
</organism>
<accession>A0AAU8IDD6</accession>
<keyword evidence="1" id="KW-1133">Transmembrane helix</keyword>
<evidence type="ECO:0008006" key="3">
    <source>
        <dbReference type="Google" id="ProtNLM"/>
    </source>
</evidence>
<keyword evidence="1" id="KW-0812">Transmembrane</keyword>
<keyword evidence="1" id="KW-0472">Membrane</keyword>
<feature type="transmembrane region" description="Helical" evidence="1">
    <location>
        <begin position="6"/>
        <end position="30"/>
    </location>
</feature>
<evidence type="ECO:0000256" key="1">
    <source>
        <dbReference type="SAM" id="Phobius"/>
    </source>
</evidence>
<reference evidence="2" key="1">
    <citation type="submission" date="2024-06" db="EMBL/GenBank/DDBJ databases">
        <authorList>
            <person name="Fan A."/>
            <person name="Zhang F.Y."/>
            <person name="Zhang L."/>
        </authorList>
    </citation>
    <scope>NUCLEOTIDE SEQUENCE</scope>
    <source>
        <strain evidence="2">Y61</strain>
    </source>
</reference>
<evidence type="ECO:0000313" key="2">
    <source>
        <dbReference type="EMBL" id="XCJ16241.1"/>
    </source>
</evidence>
<name>A0AAU8IDD6_9BACL</name>
<feature type="transmembrane region" description="Helical" evidence="1">
    <location>
        <begin position="147"/>
        <end position="166"/>
    </location>
</feature>
<dbReference type="EMBL" id="CP159510">
    <property type="protein sequence ID" value="XCJ16241.1"/>
    <property type="molecule type" value="Genomic_DNA"/>
</dbReference>
<feature type="transmembrane region" description="Helical" evidence="1">
    <location>
        <begin position="117"/>
        <end position="135"/>
    </location>
</feature>
<proteinExistence type="predicted"/>
<gene>
    <name evidence="2" type="ORF">ABNN70_11155</name>
</gene>
<protein>
    <recommendedName>
        <fullName evidence="3">DUF2721 domain-containing protein</fullName>
    </recommendedName>
</protein>
<dbReference type="AlphaFoldDB" id="A0AAU8IDD6"/>